<gene>
    <name evidence="4" type="ORF">DMH04_09370</name>
</gene>
<dbReference type="SUPFAM" id="SSF53850">
    <property type="entry name" value="Periplasmic binding protein-like II"/>
    <property type="match status" value="1"/>
</dbReference>
<evidence type="ECO:0000313" key="5">
    <source>
        <dbReference type="Proteomes" id="UP000287547"/>
    </source>
</evidence>
<accession>A0A428ZIL3</accession>
<dbReference type="Gene3D" id="3.40.190.10">
    <property type="entry name" value="Periplasmic binding protein-like II"/>
    <property type="match status" value="1"/>
</dbReference>
<dbReference type="PANTHER" id="PTHR43649">
    <property type="entry name" value="ARABINOSE-BINDING PROTEIN-RELATED"/>
    <property type="match status" value="1"/>
</dbReference>
<dbReference type="Pfam" id="PF01547">
    <property type="entry name" value="SBP_bac_1"/>
    <property type="match status" value="1"/>
</dbReference>
<evidence type="ECO:0000256" key="1">
    <source>
        <dbReference type="ARBA" id="ARBA00008520"/>
    </source>
</evidence>
<proteinExistence type="inferred from homology"/>
<protein>
    <submittedName>
        <fullName evidence="4">Bicyclomycin resistance protein</fullName>
    </submittedName>
</protein>
<comment type="caution">
    <text evidence="4">The sequence shown here is derived from an EMBL/GenBank/DDBJ whole genome shotgun (WGS) entry which is preliminary data.</text>
</comment>
<evidence type="ECO:0000256" key="2">
    <source>
        <dbReference type="ARBA" id="ARBA00022448"/>
    </source>
</evidence>
<dbReference type="Proteomes" id="UP000287547">
    <property type="component" value="Unassembled WGS sequence"/>
</dbReference>
<dbReference type="InterPro" id="IPR006059">
    <property type="entry name" value="SBP"/>
</dbReference>
<keyword evidence="3" id="KW-0732">Signal</keyword>
<dbReference type="PANTHER" id="PTHR43649:SF34">
    <property type="entry name" value="ABC TRANSPORTER PERIPLASMIC-BINDING PROTEIN YCJN-RELATED"/>
    <property type="match status" value="1"/>
</dbReference>
<dbReference type="OrthoDB" id="9780991at2"/>
<comment type="similarity">
    <text evidence="1">Belongs to the bacterial solute-binding protein 1 family.</text>
</comment>
<dbReference type="InterPro" id="IPR050490">
    <property type="entry name" value="Bact_solute-bd_prot1"/>
</dbReference>
<evidence type="ECO:0000256" key="3">
    <source>
        <dbReference type="ARBA" id="ARBA00022729"/>
    </source>
</evidence>
<sequence>MALLWTIPPGTIPTFVLPTSISTAVVSLRRSKARGLIVRGRFRLVTAALAACLVSGCSTGVAEDNALVVWSLENQTDRVRATERIAERFTQQTGIPVRVVAIDENQFSQMIMSAAAAGRPPDVIGALPLTATWQLAGNELLDTRAAQEIVDRLGPSTFASRALGLTRDGDRQLAVPSDGWAQILVYRKDLFAAAGLGTPDTYDKIRQAARTLNRDGIAGISIATSANDAATGQAFEGLASGNGCELVDGQGQISLDNAQCRGAFRFVNELITSYSSPGAQDLDSTRATYLAGRSAMIMWSSYLLDELGGLRADAMPSCPQCQQDPGFLAANSGVVGAIKGPDGGTAAQYGELTSWTVQVGAKREEAKRFVEYMMDEQAYPEWIGMAPEGKIPARRGTVADPQRFTTAWEQMPAGVDTKRPLGEIYPPETMRELRESTDHFRRWGFDQRQGVLMGAALSEMPVSKAVESMLSGTTADEAAEQSAADVRAIQTSLR</sequence>
<dbReference type="AlphaFoldDB" id="A0A428ZIL3"/>
<name>A0A428ZIL3_KIBAR</name>
<evidence type="ECO:0000313" key="4">
    <source>
        <dbReference type="EMBL" id="RSM87922.1"/>
    </source>
</evidence>
<keyword evidence="2" id="KW-0813">Transport</keyword>
<dbReference type="EMBL" id="QHKI01000005">
    <property type="protein sequence ID" value="RSM87922.1"/>
    <property type="molecule type" value="Genomic_DNA"/>
</dbReference>
<organism evidence="4 5">
    <name type="scientific">Kibdelosporangium aridum</name>
    <dbReference type="NCBI Taxonomy" id="2030"/>
    <lineage>
        <taxon>Bacteria</taxon>
        <taxon>Bacillati</taxon>
        <taxon>Actinomycetota</taxon>
        <taxon>Actinomycetes</taxon>
        <taxon>Pseudonocardiales</taxon>
        <taxon>Pseudonocardiaceae</taxon>
        <taxon>Kibdelosporangium</taxon>
    </lineage>
</organism>
<reference evidence="4 5" key="1">
    <citation type="submission" date="2018-05" db="EMBL/GenBank/DDBJ databases">
        <title>Evolution of GPA BGCs.</title>
        <authorList>
            <person name="Waglechner N."/>
            <person name="Wright G.D."/>
        </authorList>
    </citation>
    <scope>NUCLEOTIDE SEQUENCE [LARGE SCALE GENOMIC DNA]</scope>
    <source>
        <strain evidence="4 5">A82846</strain>
    </source>
</reference>